<name>A0A5J5WDJ0_GOSBA</name>
<dbReference type="AlphaFoldDB" id="A0A5J5WDJ0"/>
<sequence length="46" mass="5151">MILRLIEPSIPSLCKVSLVVVHSQKMWLIDSFSNLQNVQSPPLAAF</sequence>
<evidence type="ECO:0000313" key="1">
    <source>
        <dbReference type="EMBL" id="KAB2089257.1"/>
    </source>
</evidence>
<dbReference type="EMBL" id="CM018204">
    <property type="protein sequence ID" value="KAB2089257.1"/>
    <property type="molecule type" value="Genomic_DNA"/>
</dbReference>
<keyword evidence="2" id="KW-1185">Reference proteome</keyword>
<organism evidence="1 2">
    <name type="scientific">Gossypium barbadense</name>
    <name type="common">Sea Island cotton</name>
    <name type="synonym">Hibiscus barbadensis</name>
    <dbReference type="NCBI Taxonomy" id="3634"/>
    <lineage>
        <taxon>Eukaryota</taxon>
        <taxon>Viridiplantae</taxon>
        <taxon>Streptophyta</taxon>
        <taxon>Embryophyta</taxon>
        <taxon>Tracheophyta</taxon>
        <taxon>Spermatophyta</taxon>
        <taxon>Magnoliopsida</taxon>
        <taxon>eudicotyledons</taxon>
        <taxon>Gunneridae</taxon>
        <taxon>Pentapetalae</taxon>
        <taxon>rosids</taxon>
        <taxon>malvids</taxon>
        <taxon>Malvales</taxon>
        <taxon>Malvaceae</taxon>
        <taxon>Malvoideae</taxon>
        <taxon>Gossypium</taxon>
    </lineage>
</organism>
<evidence type="ECO:0000313" key="2">
    <source>
        <dbReference type="Proteomes" id="UP000327439"/>
    </source>
</evidence>
<proteinExistence type="predicted"/>
<protein>
    <submittedName>
        <fullName evidence="1">Uncharacterized protein</fullName>
    </submittedName>
</protein>
<dbReference type="Proteomes" id="UP000327439">
    <property type="component" value="Chromosome A03"/>
</dbReference>
<gene>
    <name evidence="1" type="ORF">ES319_A03G049700v1</name>
</gene>
<reference evidence="2" key="1">
    <citation type="journal article" date="2020" name="Nat. Genet.">
        <title>Genomic diversifications of five Gossypium allopolyploid species and their impact on cotton improvement.</title>
        <authorList>
            <person name="Chen Z.J."/>
            <person name="Sreedasyam A."/>
            <person name="Ando A."/>
            <person name="Song Q."/>
            <person name="De Santiago L.M."/>
            <person name="Hulse-Kemp A.M."/>
            <person name="Ding M."/>
            <person name="Ye W."/>
            <person name="Kirkbride R.C."/>
            <person name="Jenkins J."/>
            <person name="Plott C."/>
            <person name="Lovell J."/>
            <person name="Lin Y.M."/>
            <person name="Vaughn R."/>
            <person name="Liu B."/>
            <person name="Simpson S."/>
            <person name="Scheffler B.E."/>
            <person name="Wen L."/>
            <person name="Saski C.A."/>
            <person name="Grover C.E."/>
            <person name="Hu G."/>
            <person name="Conover J.L."/>
            <person name="Carlson J.W."/>
            <person name="Shu S."/>
            <person name="Boston L.B."/>
            <person name="Williams M."/>
            <person name="Peterson D.G."/>
            <person name="McGee K."/>
            <person name="Jones D.C."/>
            <person name="Wendel J.F."/>
            <person name="Stelly D.M."/>
            <person name="Grimwood J."/>
            <person name="Schmutz J."/>
        </authorList>
    </citation>
    <scope>NUCLEOTIDE SEQUENCE [LARGE SCALE GENOMIC DNA]</scope>
    <source>
        <strain evidence="2">cv. 3-79</strain>
    </source>
</reference>
<accession>A0A5J5WDJ0</accession>